<dbReference type="Gene3D" id="3.40.50.2020">
    <property type="match status" value="1"/>
</dbReference>
<name>A0A8H2ZQV8_9HELO</name>
<gene>
    <name evidence="2" type="ORF">SCLTRI_LOCUS7003</name>
</gene>
<dbReference type="SUPFAM" id="SSF56784">
    <property type="entry name" value="HAD-like"/>
    <property type="match status" value="1"/>
</dbReference>
<dbReference type="Gene3D" id="3.40.50.1000">
    <property type="entry name" value="HAD superfamily/HAD-like"/>
    <property type="match status" value="1"/>
</dbReference>
<dbReference type="GO" id="GO:0005737">
    <property type="term" value="C:cytoplasm"/>
    <property type="evidence" value="ECO:0007669"/>
    <property type="project" value="TreeGrafter"/>
</dbReference>
<dbReference type="Proteomes" id="UP000624404">
    <property type="component" value="Unassembled WGS sequence"/>
</dbReference>
<evidence type="ECO:0000259" key="1">
    <source>
        <dbReference type="Pfam" id="PF14681"/>
    </source>
</evidence>
<dbReference type="InterPro" id="IPR050582">
    <property type="entry name" value="HAD-like_SerB"/>
</dbReference>
<dbReference type="InterPro" id="IPR029057">
    <property type="entry name" value="PRTase-like"/>
</dbReference>
<proteinExistence type="predicted"/>
<evidence type="ECO:0000313" key="2">
    <source>
        <dbReference type="EMBL" id="CAD6447211.1"/>
    </source>
</evidence>
<dbReference type="GO" id="GO:0000287">
    <property type="term" value="F:magnesium ion binding"/>
    <property type="evidence" value="ECO:0007669"/>
    <property type="project" value="TreeGrafter"/>
</dbReference>
<feature type="domain" description="Phosphoribosyltransferase" evidence="1">
    <location>
        <begin position="364"/>
        <end position="485"/>
    </location>
</feature>
<dbReference type="InterPro" id="IPR000836">
    <property type="entry name" value="PRTase_dom"/>
</dbReference>
<dbReference type="Pfam" id="PF14681">
    <property type="entry name" value="UPRTase"/>
    <property type="match status" value="1"/>
</dbReference>
<sequence length="518" mass="57335">MAGEIDGVFPEICCKDGVAFLGVMGVSHDFKVVTDVWNGFETRNLEIANAMLADKFQFSRNQGWPGTMLVMDGDRTLVTDATGALFWQKWIARNRSEAPKYQLLLKLLFRTNLGYSCAAFRQVALVYGELMDETEYNDICQEVASVVNIHQEFVSLLQSLAEEKHIGAVIISCGLHRVWEKVLEKEGLSKSVKVIAGGPDLVDRLRLSNRTYVCAFGDSPLDLGMLKAANKAIVVVGEVDKRSKKMEAELLNAIDNDGLHASQLIIPHNALPIPDTQKLPLIKLTDQKFLELIFSRHSRHAKLKVIHATDENSMKLLMIPTCDATNKSPALGEYHRSIYRYLVIELIFAVIGLESYEVPHVQALMPGGEPMALGINGAFLLAMSLHAKDPQDIMPEHLQGKITVVLVDTVINNGKMILEFVQHICNLNAIVRIVVAAGVVHQSIAEGTGIVAHTLVQHGNCSIAALRISDNKFMGKEVTDTDDRFAHYQAIDLTEPSNQRCHAWSSTMLSWAEPGIVY</sequence>
<accession>A0A8H2ZQV8</accession>
<evidence type="ECO:0000313" key="3">
    <source>
        <dbReference type="Proteomes" id="UP000624404"/>
    </source>
</evidence>
<comment type="caution">
    <text evidence="2">The sequence shown here is derived from an EMBL/GenBank/DDBJ whole genome shotgun (WGS) entry which is preliminary data.</text>
</comment>
<dbReference type="Pfam" id="PF12710">
    <property type="entry name" value="HAD"/>
    <property type="match status" value="1"/>
</dbReference>
<protein>
    <submittedName>
        <fullName evidence="2">73b8ede6-96bf-4ca0-bcf0-be8fd18a24d2</fullName>
    </submittedName>
</protein>
<dbReference type="EMBL" id="CAJHIA010000024">
    <property type="protein sequence ID" value="CAD6447211.1"/>
    <property type="molecule type" value="Genomic_DNA"/>
</dbReference>
<dbReference type="InterPro" id="IPR036412">
    <property type="entry name" value="HAD-like_sf"/>
</dbReference>
<dbReference type="PANTHER" id="PTHR43344:SF20">
    <property type="entry name" value="URACIL PHOSPHORIBOSYLTRANSFERASE"/>
    <property type="match status" value="1"/>
</dbReference>
<dbReference type="PANTHER" id="PTHR43344">
    <property type="entry name" value="PHOSPHOSERINE PHOSPHATASE"/>
    <property type="match status" value="1"/>
</dbReference>
<dbReference type="GO" id="GO:0006564">
    <property type="term" value="P:L-serine biosynthetic process"/>
    <property type="evidence" value="ECO:0007669"/>
    <property type="project" value="TreeGrafter"/>
</dbReference>
<reference evidence="2" key="1">
    <citation type="submission" date="2020-10" db="EMBL/GenBank/DDBJ databases">
        <authorList>
            <person name="Kusch S."/>
        </authorList>
    </citation>
    <scope>NUCLEOTIDE SEQUENCE</scope>
    <source>
        <strain evidence="2">SwB9</strain>
    </source>
</reference>
<organism evidence="2 3">
    <name type="scientific">Sclerotinia trifoliorum</name>
    <dbReference type="NCBI Taxonomy" id="28548"/>
    <lineage>
        <taxon>Eukaryota</taxon>
        <taxon>Fungi</taxon>
        <taxon>Dikarya</taxon>
        <taxon>Ascomycota</taxon>
        <taxon>Pezizomycotina</taxon>
        <taxon>Leotiomycetes</taxon>
        <taxon>Helotiales</taxon>
        <taxon>Sclerotiniaceae</taxon>
        <taxon>Sclerotinia</taxon>
    </lineage>
</organism>
<dbReference type="OrthoDB" id="5416609at2759"/>
<keyword evidence="3" id="KW-1185">Reference proteome</keyword>
<dbReference type="AlphaFoldDB" id="A0A8H2ZQV8"/>
<dbReference type="GO" id="GO:0036424">
    <property type="term" value="F:L-phosphoserine phosphatase activity"/>
    <property type="evidence" value="ECO:0007669"/>
    <property type="project" value="TreeGrafter"/>
</dbReference>
<dbReference type="InterPro" id="IPR023214">
    <property type="entry name" value="HAD_sf"/>
</dbReference>